<evidence type="ECO:0000313" key="8">
    <source>
        <dbReference type="Proteomes" id="UP001519363"/>
    </source>
</evidence>
<dbReference type="InterPro" id="IPR028082">
    <property type="entry name" value="Peripla_BP_I"/>
</dbReference>
<keyword evidence="3 7" id="KW-0238">DNA-binding</keyword>
<feature type="domain" description="HTH lacI-type" evidence="6">
    <location>
        <begin position="10"/>
        <end position="67"/>
    </location>
</feature>
<gene>
    <name evidence="7" type="ORF">JOF53_008360</name>
</gene>
<dbReference type="PANTHER" id="PTHR30146:SF148">
    <property type="entry name" value="HTH-TYPE TRANSCRIPTIONAL REPRESSOR PURR-RELATED"/>
    <property type="match status" value="1"/>
</dbReference>
<keyword evidence="1" id="KW-0678">Repressor</keyword>
<evidence type="ECO:0000256" key="3">
    <source>
        <dbReference type="ARBA" id="ARBA00023125"/>
    </source>
</evidence>
<dbReference type="Gene3D" id="3.40.50.2300">
    <property type="match status" value="2"/>
</dbReference>
<keyword evidence="2" id="KW-0805">Transcription regulation</keyword>
<dbReference type="Pfam" id="PF00356">
    <property type="entry name" value="LacI"/>
    <property type="match status" value="1"/>
</dbReference>
<dbReference type="Pfam" id="PF13377">
    <property type="entry name" value="Peripla_BP_3"/>
    <property type="match status" value="1"/>
</dbReference>
<proteinExistence type="predicted"/>
<keyword evidence="4" id="KW-0804">Transcription</keyword>
<dbReference type="EMBL" id="JAGIOO010000001">
    <property type="protein sequence ID" value="MBP2479488.1"/>
    <property type="molecule type" value="Genomic_DNA"/>
</dbReference>
<evidence type="ECO:0000256" key="1">
    <source>
        <dbReference type="ARBA" id="ARBA00022491"/>
    </source>
</evidence>
<protein>
    <submittedName>
        <fullName evidence="7">DNA-binding LacI/PurR family transcriptional regulator</fullName>
    </submittedName>
</protein>
<dbReference type="InterPro" id="IPR046335">
    <property type="entry name" value="LacI/GalR-like_sensor"/>
</dbReference>
<dbReference type="PANTHER" id="PTHR30146">
    <property type="entry name" value="LACI-RELATED TRANSCRIPTIONAL REPRESSOR"/>
    <property type="match status" value="1"/>
</dbReference>
<reference evidence="7 8" key="1">
    <citation type="submission" date="2021-03" db="EMBL/GenBank/DDBJ databases">
        <title>Sequencing the genomes of 1000 actinobacteria strains.</title>
        <authorList>
            <person name="Klenk H.-P."/>
        </authorList>
    </citation>
    <scope>NUCLEOTIDE SEQUENCE [LARGE SCALE GENOMIC DNA]</scope>
    <source>
        <strain evidence="7 8">DSM 44580</strain>
    </source>
</reference>
<organism evidence="7 8">
    <name type="scientific">Crossiella equi</name>
    <dbReference type="NCBI Taxonomy" id="130796"/>
    <lineage>
        <taxon>Bacteria</taxon>
        <taxon>Bacillati</taxon>
        <taxon>Actinomycetota</taxon>
        <taxon>Actinomycetes</taxon>
        <taxon>Pseudonocardiales</taxon>
        <taxon>Pseudonocardiaceae</taxon>
        <taxon>Crossiella</taxon>
    </lineage>
</organism>
<evidence type="ECO:0000313" key="7">
    <source>
        <dbReference type="EMBL" id="MBP2479488.1"/>
    </source>
</evidence>
<evidence type="ECO:0000256" key="2">
    <source>
        <dbReference type="ARBA" id="ARBA00023015"/>
    </source>
</evidence>
<keyword evidence="8" id="KW-1185">Reference proteome</keyword>
<name>A0ABS5ASE4_9PSEU</name>
<dbReference type="RefSeq" id="WP_086786123.1">
    <property type="nucleotide sequence ID" value="NZ_JAGIOO010000001.1"/>
</dbReference>
<sequence>MVAARGRRRPSQSDVARVAGVSQTTVSLVLSGNKSGVSLAETTRDRVLAAAEELGYTPDPVATRLALARNNILGLFTYTATFPVGVEHSYYPSLAGVEAEAAAQGQDLLLFTGARPGQEDIARRVRLADGCLFLGRHVPPPLLAGLLAEEYPFVHIGRRDELEGRIPYVGADYAPAATRVVRELRALGHREIRYVRERDEAQASADREAGVRRAGVPVLRTDGPAVTPDRVAAWLAEGVTAFVTEETDTGAVFTALTRALDTLGVDCPGRVSLAHLGAPPVTGWRDRLVSGFAVPRHEMARDAVRLLLDRVAGAHELPHQSLLPCPPVAGDTTGPAPLH</sequence>
<evidence type="ECO:0000259" key="6">
    <source>
        <dbReference type="PROSITE" id="PS50932"/>
    </source>
</evidence>
<dbReference type="InterPro" id="IPR000843">
    <property type="entry name" value="HTH_LacI"/>
</dbReference>
<dbReference type="InterPro" id="IPR010982">
    <property type="entry name" value="Lambda_DNA-bd_dom_sf"/>
</dbReference>
<evidence type="ECO:0000256" key="5">
    <source>
        <dbReference type="SAM" id="MobiDB-lite"/>
    </source>
</evidence>
<dbReference type="PROSITE" id="PS50932">
    <property type="entry name" value="HTH_LACI_2"/>
    <property type="match status" value="1"/>
</dbReference>
<accession>A0ABS5ASE4</accession>
<comment type="caution">
    <text evidence="7">The sequence shown here is derived from an EMBL/GenBank/DDBJ whole genome shotgun (WGS) entry which is preliminary data.</text>
</comment>
<dbReference type="CDD" id="cd06267">
    <property type="entry name" value="PBP1_LacI_sugar_binding-like"/>
    <property type="match status" value="1"/>
</dbReference>
<evidence type="ECO:0000256" key="4">
    <source>
        <dbReference type="ARBA" id="ARBA00023163"/>
    </source>
</evidence>
<dbReference type="Proteomes" id="UP001519363">
    <property type="component" value="Unassembled WGS sequence"/>
</dbReference>
<dbReference type="SUPFAM" id="SSF53822">
    <property type="entry name" value="Periplasmic binding protein-like I"/>
    <property type="match status" value="1"/>
</dbReference>
<dbReference type="SUPFAM" id="SSF47413">
    <property type="entry name" value="lambda repressor-like DNA-binding domains"/>
    <property type="match status" value="1"/>
</dbReference>
<dbReference type="SMART" id="SM00354">
    <property type="entry name" value="HTH_LACI"/>
    <property type="match status" value="1"/>
</dbReference>
<dbReference type="CDD" id="cd01392">
    <property type="entry name" value="HTH_LacI"/>
    <property type="match status" value="1"/>
</dbReference>
<feature type="region of interest" description="Disordered" evidence="5">
    <location>
        <begin position="319"/>
        <end position="339"/>
    </location>
</feature>
<dbReference type="GO" id="GO:0003677">
    <property type="term" value="F:DNA binding"/>
    <property type="evidence" value="ECO:0007669"/>
    <property type="project" value="UniProtKB-KW"/>
</dbReference>
<dbReference type="Gene3D" id="1.10.260.40">
    <property type="entry name" value="lambda repressor-like DNA-binding domains"/>
    <property type="match status" value="1"/>
</dbReference>